<name>A0A6A5SGI9_9PLEO</name>
<dbReference type="OrthoDB" id="3690843at2759"/>
<dbReference type="EMBL" id="ML976132">
    <property type="protein sequence ID" value="KAF1937606.1"/>
    <property type="molecule type" value="Genomic_DNA"/>
</dbReference>
<reference evidence="1" key="1">
    <citation type="journal article" date="2020" name="Stud. Mycol.">
        <title>101 Dothideomycetes genomes: a test case for predicting lifestyles and emergence of pathogens.</title>
        <authorList>
            <person name="Haridas S."/>
            <person name="Albert R."/>
            <person name="Binder M."/>
            <person name="Bloem J."/>
            <person name="Labutti K."/>
            <person name="Salamov A."/>
            <person name="Andreopoulos B."/>
            <person name="Baker S."/>
            <person name="Barry K."/>
            <person name="Bills G."/>
            <person name="Bluhm B."/>
            <person name="Cannon C."/>
            <person name="Castanera R."/>
            <person name="Culley D."/>
            <person name="Daum C."/>
            <person name="Ezra D."/>
            <person name="Gonzalez J."/>
            <person name="Henrissat B."/>
            <person name="Kuo A."/>
            <person name="Liang C."/>
            <person name="Lipzen A."/>
            <person name="Lutzoni F."/>
            <person name="Magnuson J."/>
            <person name="Mondo S."/>
            <person name="Nolan M."/>
            <person name="Ohm R."/>
            <person name="Pangilinan J."/>
            <person name="Park H.-J."/>
            <person name="Ramirez L."/>
            <person name="Alfaro M."/>
            <person name="Sun H."/>
            <person name="Tritt A."/>
            <person name="Yoshinaga Y."/>
            <person name="Zwiers L.-H."/>
            <person name="Turgeon B."/>
            <person name="Goodwin S."/>
            <person name="Spatafora J."/>
            <person name="Crous P."/>
            <person name="Grigoriev I."/>
        </authorList>
    </citation>
    <scope>NUCLEOTIDE SEQUENCE</scope>
    <source>
        <strain evidence="1">CBS 161.51</strain>
    </source>
</reference>
<keyword evidence="2" id="KW-1185">Reference proteome</keyword>
<sequence length="211" mass="23963">MVELLTLSRSDELLIMIAKEVRHDDTKTSAQAQTDLVNLSLNCRRMRVIGYEALYATPSLPAPKFDEDSFGGTYLLRTLQSALTSPPKVYCLLAARGQLKYYRCDWYGVKELCQEHLLTADRSGGHALYNDEWIKNLGLGMLLACTVNLRDLSIKKREYYELIKRFRYYTSGQLFICNILGLLDGTKKALCFQIPGFINLLHLSANCLLPP</sequence>
<proteinExistence type="predicted"/>
<accession>A0A6A5SGI9</accession>
<protein>
    <submittedName>
        <fullName evidence="1">Uncharacterized protein</fullName>
    </submittedName>
</protein>
<gene>
    <name evidence="1" type="ORF">EJ02DRAFT_426482</name>
</gene>
<evidence type="ECO:0000313" key="1">
    <source>
        <dbReference type="EMBL" id="KAF1937606.1"/>
    </source>
</evidence>
<organism evidence="1 2">
    <name type="scientific">Clathrospora elynae</name>
    <dbReference type="NCBI Taxonomy" id="706981"/>
    <lineage>
        <taxon>Eukaryota</taxon>
        <taxon>Fungi</taxon>
        <taxon>Dikarya</taxon>
        <taxon>Ascomycota</taxon>
        <taxon>Pezizomycotina</taxon>
        <taxon>Dothideomycetes</taxon>
        <taxon>Pleosporomycetidae</taxon>
        <taxon>Pleosporales</taxon>
        <taxon>Diademaceae</taxon>
        <taxon>Clathrospora</taxon>
    </lineage>
</organism>
<dbReference type="AlphaFoldDB" id="A0A6A5SGI9"/>
<dbReference type="Proteomes" id="UP000800038">
    <property type="component" value="Unassembled WGS sequence"/>
</dbReference>
<evidence type="ECO:0000313" key="2">
    <source>
        <dbReference type="Proteomes" id="UP000800038"/>
    </source>
</evidence>